<dbReference type="GO" id="GO:0003700">
    <property type="term" value="F:DNA-binding transcription factor activity"/>
    <property type="evidence" value="ECO:0007669"/>
    <property type="project" value="InterPro"/>
</dbReference>
<keyword evidence="1" id="KW-0805">Transcription regulation</keyword>
<dbReference type="KEGG" id="pbk:Back11_20600"/>
<keyword evidence="3" id="KW-0804">Transcription</keyword>
<keyword evidence="5" id="KW-1185">Reference proteome</keyword>
<protein>
    <submittedName>
        <fullName evidence="4">Uncharacterized protein</fullName>
    </submittedName>
</protein>
<organism evidence="4 5">
    <name type="scientific">Paenibacillus baekrokdamisoli</name>
    <dbReference type="NCBI Taxonomy" id="1712516"/>
    <lineage>
        <taxon>Bacteria</taxon>
        <taxon>Bacillati</taxon>
        <taxon>Bacillota</taxon>
        <taxon>Bacilli</taxon>
        <taxon>Bacillales</taxon>
        <taxon>Paenibacillaceae</taxon>
        <taxon>Paenibacillus</taxon>
    </lineage>
</organism>
<dbReference type="AlphaFoldDB" id="A0A3G9IX39"/>
<accession>A0A3G9IX39</accession>
<dbReference type="Pfam" id="PF02311">
    <property type="entry name" value="AraC_binding"/>
    <property type="match status" value="1"/>
</dbReference>
<dbReference type="SUPFAM" id="SSF51215">
    <property type="entry name" value="Regulatory protein AraC"/>
    <property type="match status" value="1"/>
</dbReference>
<dbReference type="Pfam" id="PF12833">
    <property type="entry name" value="HTH_18"/>
    <property type="match status" value="1"/>
</dbReference>
<dbReference type="SUPFAM" id="SSF46689">
    <property type="entry name" value="Homeodomain-like"/>
    <property type="match status" value="1"/>
</dbReference>
<dbReference type="InterPro" id="IPR003313">
    <property type="entry name" value="AraC-bd"/>
</dbReference>
<dbReference type="SMART" id="SM00342">
    <property type="entry name" value="HTH_ARAC"/>
    <property type="match status" value="1"/>
</dbReference>
<dbReference type="Gene3D" id="1.10.10.60">
    <property type="entry name" value="Homeodomain-like"/>
    <property type="match status" value="2"/>
</dbReference>
<evidence type="ECO:0000256" key="2">
    <source>
        <dbReference type="ARBA" id="ARBA00023125"/>
    </source>
</evidence>
<evidence type="ECO:0000256" key="1">
    <source>
        <dbReference type="ARBA" id="ARBA00023015"/>
    </source>
</evidence>
<dbReference type="RefSeq" id="WP_125656047.1">
    <property type="nucleotide sequence ID" value="NZ_AP019308.1"/>
</dbReference>
<evidence type="ECO:0000256" key="3">
    <source>
        <dbReference type="ARBA" id="ARBA00023163"/>
    </source>
</evidence>
<sequence>MNMEQALTLQPYIRVAHFYSFPTNRNESESHRYGYCYAFHLVHGGKGEVSISSSKFIVKKGDLLFIPPGVHHSFYSNPDYPLSTFNIYCELWNDKPIQTAIHLVWDESEYNLEWMTPTNPETNIDQLPPYFPLQHQETMVEIFAHIVKHHVKQDKGSVIITSHLLKAFIIEFAQISEQRTVTDPRIQVIVDRINREGAKGCRYEEWLTQTGLQKTQFHELFKQATGLSPKAYWTKTVMKQAAIYLQESNESITEIAEYLDYSSIHHFSKQFTLFYGVSPTEYRIRKRQ</sequence>
<dbReference type="EMBL" id="AP019308">
    <property type="protein sequence ID" value="BBH20715.1"/>
    <property type="molecule type" value="Genomic_DNA"/>
</dbReference>
<dbReference type="InterPro" id="IPR037923">
    <property type="entry name" value="HTH-like"/>
</dbReference>
<dbReference type="OrthoDB" id="2533861at2"/>
<proteinExistence type="predicted"/>
<dbReference type="InterPro" id="IPR009057">
    <property type="entry name" value="Homeodomain-like_sf"/>
</dbReference>
<dbReference type="InterPro" id="IPR014710">
    <property type="entry name" value="RmlC-like_jellyroll"/>
</dbReference>
<keyword evidence="2" id="KW-0238">DNA-binding</keyword>
<dbReference type="InterPro" id="IPR018060">
    <property type="entry name" value="HTH_AraC"/>
</dbReference>
<reference evidence="4 5" key="1">
    <citation type="submission" date="2018-11" db="EMBL/GenBank/DDBJ databases">
        <title>Complete genome sequence of Paenibacillus baekrokdamisoli strain KCTC 33723.</title>
        <authorList>
            <person name="Kang S.W."/>
            <person name="Lee K.C."/>
            <person name="Kim K.K."/>
            <person name="Kim J.S."/>
            <person name="Kim D.S."/>
            <person name="Ko S.H."/>
            <person name="Yang S.H."/>
            <person name="Lee J.S."/>
        </authorList>
    </citation>
    <scope>NUCLEOTIDE SEQUENCE [LARGE SCALE GENOMIC DNA]</scope>
    <source>
        <strain evidence="4 5">KCTC 33723</strain>
    </source>
</reference>
<gene>
    <name evidence="4" type="ORF">Back11_20600</name>
</gene>
<dbReference type="PANTHER" id="PTHR43280:SF2">
    <property type="entry name" value="HTH-TYPE TRANSCRIPTIONAL REGULATOR EXSA"/>
    <property type="match status" value="1"/>
</dbReference>
<dbReference type="PROSITE" id="PS01124">
    <property type="entry name" value="HTH_ARAC_FAMILY_2"/>
    <property type="match status" value="1"/>
</dbReference>
<dbReference type="Gene3D" id="2.60.120.10">
    <property type="entry name" value="Jelly Rolls"/>
    <property type="match status" value="1"/>
</dbReference>
<evidence type="ECO:0000313" key="4">
    <source>
        <dbReference type="EMBL" id="BBH20715.1"/>
    </source>
</evidence>
<evidence type="ECO:0000313" key="5">
    <source>
        <dbReference type="Proteomes" id="UP000275368"/>
    </source>
</evidence>
<dbReference type="PANTHER" id="PTHR43280">
    <property type="entry name" value="ARAC-FAMILY TRANSCRIPTIONAL REGULATOR"/>
    <property type="match status" value="1"/>
</dbReference>
<name>A0A3G9IX39_9BACL</name>
<dbReference type="GO" id="GO:0043565">
    <property type="term" value="F:sequence-specific DNA binding"/>
    <property type="evidence" value="ECO:0007669"/>
    <property type="project" value="InterPro"/>
</dbReference>
<dbReference type="Proteomes" id="UP000275368">
    <property type="component" value="Chromosome"/>
</dbReference>